<dbReference type="PANTHER" id="PTHR42951">
    <property type="entry name" value="METALLO-BETA-LACTAMASE DOMAIN-CONTAINING"/>
    <property type="match status" value="1"/>
</dbReference>
<gene>
    <name evidence="2" type="ORF">J2S02_001923</name>
</gene>
<dbReference type="InterPro" id="IPR001279">
    <property type="entry name" value="Metallo-B-lactamas"/>
</dbReference>
<dbReference type="InterPro" id="IPR036866">
    <property type="entry name" value="RibonucZ/Hydroxyglut_hydro"/>
</dbReference>
<proteinExistence type="predicted"/>
<dbReference type="InterPro" id="IPR050855">
    <property type="entry name" value="NDM-1-like"/>
</dbReference>
<dbReference type="Pfam" id="PF00753">
    <property type="entry name" value="Lactamase_B"/>
    <property type="match status" value="1"/>
</dbReference>
<evidence type="ECO:0000313" key="2">
    <source>
        <dbReference type="EMBL" id="MDQ0225579.1"/>
    </source>
</evidence>
<reference evidence="2 3" key="1">
    <citation type="submission" date="2023-07" db="EMBL/GenBank/DDBJ databases">
        <title>Genomic Encyclopedia of Type Strains, Phase IV (KMG-IV): sequencing the most valuable type-strain genomes for metagenomic binning, comparative biology and taxonomic classification.</title>
        <authorList>
            <person name="Goeker M."/>
        </authorList>
    </citation>
    <scope>NUCLEOTIDE SEQUENCE [LARGE SCALE GENOMIC DNA]</scope>
    <source>
        <strain evidence="2 3">DSM 17723</strain>
    </source>
</reference>
<evidence type="ECO:0000313" key="3">
    <source>
        <dbReference type="Proteomes" id="UP001232245"/>
    </source>
</evidence>
<organism evidence="2 3">
    <name type="scientific">Metabacillus niabensis</name>
    <dbReference type="NCBI Taxonomy" id="324854"/>
    <lineage>
        <taxon>Bacteria</taxon>
        <taxon>Bacillati</taxon>
        <taxon>Bacillota</taxon>
        <taxon>Bacilli</taxon>
        <taxon>Bacillales</taxon>
        <taxon>Bacillaceae</taxon>
        <taxon>Metabacillus</taxon>
    </lineage>
</organism>
<dbReference type="PANTHER" id="PTHR42951:SF17">
    <property type="entry name" value="METALLO-BETA-LACTAMASE DOMAIN-CONTAINING PROTEIN"/>
    <property type="match status" value="1"/>
</dbReference>
<dbReference type="SMART" id="SM00849">
    <property type="entry name" value="Lactamase_B"/>
    <property type="match status" value="1"/>
</dbReference>
<comment type="caution">
    <text evidence="2">The sequence shown here is derived from an EMBL/GenBank/DDBJ whole genome shotgun (WGS) entry which is preliminary data.</text>
</comment>
<evidence type="ECO:0000259" key="1">
    <source>
        <dbReference type="SMART" id="SM00849"/>
    </source>
</evidence>
<dbReference type="CDD" id="cd07721">
    <property type="entry name" value="yflN-like_MBL-fold"/>
    <property type="match status" value="1"/>
</dbReference>
<dbReference type="SUPFAM" id="SSF56281">
    <property type="entry name" value="Metallo-hydrolase/oxidoreductase"/>
    <property type="match status" value="1"/>
</dbReference>
<dbReference type="Proteomes" id="UP001232245">
    <property type="component" value="Unassembled WGS sequence"/>
</dbReference>
<dbReference type="Gene3D" id="3.60.15.10">
    <property type="entry name" value="Ribonuclease Z/Hydroxyacylglutathione hydrolase-like"/>
    <property type="match status" value="1"/>
</dbReference>
<protein>
    <submittedName>
        <fullName evidence="2">Glyoxylase-like metal-dependent hydrolase (Beta-lactamase superfamily II)</fullName>
    </submittedName>
</protein>
<keyword evidence="3" id="KW-1185">Reference proteome</keyword>
<sequence length="269" mass="29919">MEKMPLTSISSGLGIEVMPDLYCFNVQIVNVCFIGNPNEGNTFILVDAGMPGSGEMIIQEAEKRFGKGCKLTNIILTHGHFDHVGAIEQLLQKWDVPIYAHPLEEPYLTGKEDYPPPNNEVEGLVAKMSPMFPRHSINISSNLQLLGDDGKIPPLPNWRYIRTPGHTPGHISLFRDSDRALIAGDAITNVEQESLYEVLTQKQEMHGPPPYFTTDWQAAFASVKAIEALEPQIAITGHGFPITGDELHTNLKKLVTNFEQTEIPENHRV</sequence>
<feature type="domain" description="Metallo-beta-lactamase" evidence="1">
    <location>
        <begin position="28"/>
        <end position="238"/>
    </location>
</feature>
<accession>A0ABT9YZZ8</accession>
<name>A0ABT9YZZ8_9BACI</name>
<dbReference type="EMBL" id="JAUSTZ010000003">
    <property type="protein sequence ID" value="MDQ0225579.1"/>
    <property type="molecule type" value="Genomic_DNA"/>
</dbReference>